<proteinExistence type="predicted"/>
<organism evidence="1 2">
    <name type="scientific">Rhizobium azibense</name>
    <dbReference type="NCBI Taxonomy" id="1136135"/>
    <lineage>
        <taxon>Bacteria</taxon>
        <taxon>Pseudomonadati</taxon>
        <taxon>Pseudomonadota</taxon>
        <taxon>Alphaproteobacteria</taxon>
        <taxon>Hyphomicrobiales</taxon>
        <taxon>Rhizobiaceae</taxon>
        <taxon>Rhizobium/Agrobacterium group</taxon>
        <taxon>Rhizobium</taxon>
    </lineage>
</organism>
<sequence>MFKFSQQCHKALEQGFFGFFIATLSRALPLHPLIWDAGGVAKGLVGGIMLTDVQIRKAKPADKPKKLPDSGGLYID</sequence>
<dbReference type="AlphaFoldDB" id="A0A4R3RFA4"/>
<dbReference type="EMBL" id="SMBK01000013">
    <property type="protein sequence ID" value="TCU34243.1"/>
    <property type="molecule type" value="Genomic_DNA"/>
</dbReference>
<gene>
    <name evidence="1" type="ORF">EV129_113228</name>
</gene>
<evidence type="ECO:0000313" key="1">
    <source>
        <dbReference type="EMBL" id="TCU34243.1"/>
    </source>
</evidence>
<comment type="caution">
    <text evidence="1">The sequence shown here is derived from an EMBL/GenBank/DDBJ whole genome shotgun (WGS) entry which is preliminary data.</text>
</comment>
<name>A0A4R3RFA4_9HYPH</name>
<evidence type="ECO:0000313" key="2">
    <source>
        <dbReference type="Proteomes" id="UP000295507"/>
    </source>
</evidence>
<dbReference type="Proteomes" id="UP000295507">
    <property type="component" value="Unassembled WGS sequence"/>
</dbReference>
<protein>
    <submittedName>
        <fullName evidence="1">Uncharacterized protein</fullName>
    </submittedName>
</protein>
<accession>A0A4R3RFA4</accession>
<reference evidence="1 2" key="1">
    <citation type="submission" date="2019-03" db="EMBL/GenBank/DDBJ databases">
        <title>Genomic Encyclopedia of Type Strains, Phase IV (KMG-V): Genome sequencing to study the core and pangenomes of soil and plant-associated prokaryotes.</title>
        <authorList>
            <person name="Whitman W."/>
        </authorList>
    </citation>
    <scope>NUCLEOTIDE SEQUENCE [LARGE SCALE GENOMIC DNA]</scope>
    <source>
        <strain evidence="1 2">IE4868</strain>
    </source>
</reference>